<protein>
    <submittedName>
        <fullName evidence="1">(apollo) hypothetical protein</fullName>
    </submittedName>
</protein>
<sequence>MSHLSGRSNSVLLFCVSPSLPSCTEYLGIGLCLAVTEKREISLEDSVRVQRPYFDETVTFVAMFRDLGLRNYV</sequence>
<proteinExistence type="predicted"/>
<dbReference type="OrthoDB" id="654211at2759"/>
<dbReference type="Proteomes" id="UP000691718">
    <property type="component" value="Unassembled WGS sequence"/>
</dbReference>
<evidence type="ECO:0000313" key="2">
    <source>
        <dbReference type="Proteomes" id="UP000691718"/>
    </source>
</evidence>
<comment type="caution">
    <text evidence="1">The sequence shown here is derived from an EMBL/GenBank/DDBJ whole genome shotgun (WGS) entry which is preliminary data.</text>
</comment>
<keyword evidence="2" id="KW-1185">Reference proteome</keyword>
<evidence type="ECO:0000313" key="1">
    <source>
        <dbReference type="EMBL" id="CAG4961028.1"/>
    </source>
</evidence>
<dbReference type="EMBL" id="CAJQZP010000419">
    <property type="protein sequence ID" value="CAG4961028.1"/>
    <property type="molecule type" value="Genomic_DNA"/>
</dbReference>
<reference evidence="1" key="1">
    <citation type="submission" date="2021-04" db="EMBL/GenBank/DDBJ databases">
        <authorList>
            <person name="Tunstrom K."/>
        </authorList>
    </citation>
    <scope>NUCLEOTIDE SEQUENCE</scope>
</reference>
<name>A0A8S3WIF0_PARAO</name>
<dbReference type="AlphaFoldDB" id="A0A8S3WIF0"/>
<organism evidence="1 2">
    <name type="scientific">Parnassius apollo</name>
    <name type="common">Apollo butterfly</name>
    <name type="synonym">Papilio apollo</name>
    <dbReference type="NCBI Taxonomy" id="110799"/>
    <lineage>
        <taxon>Eukaryota</taxon>
        <taxon>Metazoa</taxon>
        <taxon>Ecdysozoa</taxon>
        <taxon>Arthropoda</taxon>
        <taxon>Hexapoda</taxon>
        <taxon>Insecta</taxon>
        <taxon>Pterygota</taxon>
        <taxon>Neoptera</taxon>
        <taxon>Endopterygota</taxon>
        <taxon>Lepidoptera</taxon>
        <taxon>Glossata</taxon>
        <taxon>Ditrysia</taxon>
        <taxon>Papilionoidea</taxon>
        <taxon>Papilionidae</taxon>
        <taxon>Parnassiinae</taxon>
        <taxon>Parnassini</taxon>
        <taxon>Parnassius</taxon>
        <taxon>Parnassius</taxon>
    </lineage>
</organism>
<gene>
    <name evidence="1" type="ORF">PAPOLLO_LOCUS6493</name>
</gene>
<accession>A0A8S3WIF0</accession>